<dbReference type="Pfam" id="PF22688">
    <property type="entry name" value="Hda_lid"/>
    <property type="match status" value="1"/>
</dbReference>
<name>A0A1W1ZUB7_9HYPH</name>
<dbReference type="Gene3D" id="3.40.50.300">
    <property type="entry name" value="P-loop containing nucleotide triphosphate hydrolases"/>
    <property type="match status" value="2"/>
</dbReference>
<dbReference type="PANTHER" id="PTHR30050">
    <property type="entry name" value="CHROMOSOMAL REPLICATION INITIATOR PROTEIN DNAA"/>
    <property type="match status" value="1"/>
</dbReference>
<organism evidence="2 3">
    <name type="scientific">Fulvimarina manganoxydans</name>
    <dbReference type="NCBI Taxonomy" id="937218"/>
    <lineage>
        <taxon>Bacteria</taxon>
        <taxon>Pseudomonadati</taxon>
        <taxon>Pseudomonadota</taxon>
        <taxon>Alphaproteobacteria</taxon>
        <taxon>Hyphomicrobiales</taxon>
        <taxon>Aurantimonadaceae</taxon>
        <taxon>Fulvimarina</taxon>
    </lineage>
</organism>
<gene>
    <name evidence="2" type="ORF">SAMN06297251_103138</name>
</gene>
<dbReference type="Proteomes" id="UP000192656">
    <property type="component" value="Unassembled WGS sequence"/>
</dbReference>
<feature type="domain" description="Hda lid" evidence="1">
    <location>
        <begin position="160"/>
        <end position="213"/>
    </location>
</feature>
<keyword evidence="3" id="KW-1185">Reference proteome</keyword>
<evidence type="ECO:0000313" key="3">
    <source>
        <dbReference type="Proteomes" id="UP000192656"/>
    </source>
</evidence>
<evidence type="ECO:0000259" key="1">
    <source>
        <dbReference type="Pfam" id="PF22688"/>
    </source>
</evidence>
<protein>
    <submittedName>
        <fullName evidence="2">Regulatory inactivation of DnaA Hda protein</fullName>
    </submittedName>
</protein>
<dbReference type="GO" id="GO:0006270">
    <property type="term" value="P:DNA replication initiation"/>
    <property type="evidence" value="ECO:0007669"/>
    <property type="project" value="TreeGrafter"/>
</dbReference>
<dbReference type="STRING" id="937218.SAMN06297251_103138"/>
<dbReference type="EMBL" id="FWXR01000003">
    <property type="protein sequence ID" value="SMC51977.1"/>
    <property type="molecule type" value="Genomic_DNA"/>
</dbReference>
<dbReference type="OrthoDB" id="7390113at2"/>
<proteinExistence type="predicted"/>
<dbReference type="Gene3D" id="1.10.8.60">
    <property type="match status" value="1"/>
</dbReference>
<dbReference type="InterPro" id="IPR055199">
    <property type="entry name" value="Hda_lid"/>
</dbReference>
<sequence length="220" mass="24070">MRQLPLDLPPIESLSRDDLVVTRSNQMAVEAIDQWPHWRHNVLLIVGPEGAGKSHLAQIWADAAGATMVRPHDAGQIAGDDGFRAVIDDIDRTDLSDEELFGIVNAARLGRGWLLATARTPPGEWRGRLKDLVSRLSAAAFARLDPPDDALLSALLVKLFADRQLAVDPQTVDYLATRIERSAGAARKVVAELDRAALSEKRRITRPLVRQVLGIGEGQT</sequence>
<reference evidence="2 3" key="1">
    <citation type="submission" date="2017-04" db="EMBL/GenBank/DDBJ databases">
        <authorList>
            <person name="Afonso C.L."/>
            <person name="Miller P.J."/>
            <person name="Scott M.A."/>
            <person name="Spackman E."/>
            <person name="Goraichik I."/>
            <person name="Dimitrov K.M."/>
            <person name="Suarez D.L."/>
            <person name="Swayne D.E."/>
        </authorList>
    </citation>
    <scope>NUCLEOTIDE SEQUENCE [LARGE SCALE GENOMIC DNA]</scope>
    <source>
        <strain evidence="2 3">CGMCC 1.10972</strain>
    </source>
</reference>
<dbReference type="GO" id="GO:0003688">
    <property type="term" value="F:DNA replication origin binding"/>
    <property type="evidence" value="ECO:0007669"/>
    <property type="project" value="TreeGrafter"/>
</dbReference>
<dbReference type="PANTHER" id="PTHR30050:SF5">
    <property type="entry name" value="DNAA REGULATORY INACTIVATOR HDA"/>
    <property type="match status" value="1"/>
</dbReference>
<dbReference type="AlphaFoldDB" id="A0A1W1ZUB7"/>
<dbReference type="RefSeq" id="WP_084409131.1">
    <property type="nucleotide sequence ID" value="NZ_FWXR01000003.1"/>
</dbReference>
<dbReference type="InterPro" id="IPR027417">
    <property type="entry name" value="P-loop_NTPase"/>
</dbReference>
<dbReference type="SUPFAM" id="SSF52540">
    <property type="entry name" value="P-loop containing nucleoside triphosphate hydrolases"/>
    <property type="match status" value="1"/>
</dbReference>
<evidence type="ECO:0000313" key="2">
    <source>
        <dbReference type="EMBL" id="SMC51977.1"/>
    </source>
</evidence>
<accession>A0A1W1ZUB7</accession>
<dbReference type="GO" id="GO:0005886">
    <property type="term" value="C:plasma membrane"/>
    <property type="evidence" value="ECO:0007669"/>
    <property type="project" value="TreeGrafter"/>
</dbReference>